<accession>A0A2Z6M4H6</accession>
<feature type="transmembrane region" description="Helical" evidence="1">
    <location>
        <begin position="49"/>
        <end position="67"/>
    </location>
</feature>
<proteinExistence type="predicted"/>
<evidence type="ECO:0000313" key="3">
    <source>
        <dbReference type="Proteomes" id="UP000242715"/>
    </source>
</evidence>
<dbReference type="EMBL" id="DF973203">
    <property type="protein sequence ID" value="GAU19760.1"/>
    <property type="molecule type" value="Genomic_DNA"/>
</dbReference>
<dbReference type="AlphaFoldDB" id="A0A2Z6M4H6"/>
<keyword evidence="1" id="KW-0472">Membrane</keyword>
<feature type="transmembrane region" description="Helical" evidence="1">
    <location>
        <begin position="12"/>
        <end position="37"/>
    </location>
</feature>
<organism evidence="2 3">
    <name type="scientific">Trifolium subterraneum</name>
    <name type="common">Subterranean clover</name>
    <dbReference type="NCBI Taxonomy" id="3900"/>
    <lineage>
        <taxon>Eukaryota</taxon>
        <taxon>Viridiplantae</taxon>
        <taxon>Streptophyta</taxon>
        <taxon>Embryophyta</taxon>
        <taxon>Tracheophyta</taxon>
        <taxon>Spermatophyta</taxon>
        <taxon>Magnoliopsida</taxon>
        <taxon>eudicotyledons</taxon>
        <taxon>Gunneridae</taxon>
        <taxon>Pentapetalae</taxon>
        <taxon>rosids</taxon>
        <taxon>fabids</taxon>
        <taxon>Fabales</taxon>
        <taxon>Fabaceae</taxon>
        <taxon>Papilionoideae</taxon>
        <taxon>50 kb inversion clade</taxon>
        <taxon>NPAAA clade</taxon>
        <taxon>Hologalegina</taxon>
        <taxon>IRL clade</taxon>
        <taxon>Trifolieae</taxon>
        <taxon>Trifolium</taxon>
    </lineage>
</organism>
<keyword evidence="3" id="KW-1185">Reference proteome</keyword>
<keyword evidence="1" id="KW-0812">Transmembrane</keyword>
<dbReference type="Proteomes" id="UP000242715">
    <property type="component" value="Unassembled WGS sequence"/>
</dbReference>
<gene>
    <name evidence="2" type="ORF">TSUD_78860</name>
</gene>
<protein>
    <submittedName>
        <fullName evidence="2">Uncharacterized protein</fullName>
    </submittedName>
</protein>
<name>A0A2Z6M4H6_TRISU</name>
<keyword evidence="1" id="KW-1133">Transmembrane helix</keyword>
<evidence type="ECO:0000313" key="2">
    <source>
        <dbReference type="EMBL" id="GAU19760.1"/>
    </source>
</evidence>
<sequence>MEAPPSHSLVQIPLLQSLVTVPASLPLLSSACFSPLGPPYHRVLARCRGVCLIWTARALLISVIWGLGGRERFWWFVWRLVSSWYVWIWLEFGWQSFSCFGSGLVFSIPSGGGEVMRSVVVSC</sequence>
<reference evidence="3" key="1">
    <citation type="journal article" date="2017" name="Front. Plant Sci.">
        <title>Climate Clever Clovers: New Paradigm to Reduce the Environmental Footprint of Ruminants by Breeding Low Methanogenic Forages Utilizing Haplotype Variation.</title>
        <authorList>
            <person name="Kaur P."/>
            <person name="Appels R."/>
            <person name="Bayer P.E."/>
            <person name="Keeble-Gagnere G."/>
            <person name="Wang J."/>
            <person name="Hirakawa H."/>
            <person name="Shirasawa K."/>
            <person name="Vercoe P."/>
            <person name="Stefanova K."/>
            <person name="Durmic Z."/>
            <person name="Nichols P."/>
            <person name="Revell C."/>
            <person name="Isobe S.N."/>
            <person name="Edwards D."/>
            <person name="Erskine W."/>
        </authorList>
    </citation>
    <scope>NUCLEOTIDE SEQUENCE [LARGE SCALE GENOMIC DNA]</scope>
    <source>
        <strain evidence="3">cv. Daliak</strain>
    </source>
</reference>
<evidence type="ECO:0000256" key="1">
    <source>
        <dbReference type="SAM" id="Phobius"/>
    </source>
</evidence>